<dbReference type="EMBL" id="FQZU01000008">
    <property type="protein sequence ID" value="SHJ50534.1"/>
    <property type="molecule type" value="Genomic_DNA"/>
</dbReference>
<sequence>MKKVICVIDGQGGNIGATLIKYIKTAFENETEIIALGTNAIATSQMLRAGAHKGASGDDAVCRTVMKADCIVAPVSITWANAMLGEVTSRLAEAVMDSPALKVLLPLTQENVEIVGVVNEPLPHLVQMAVAGKIREVLRPDETARKVLREYIPERKRA</sequence>
<dbReference type="RefSeq" id="WP_073475143.1">
    <property type="nucleotide sequence ID" value="NZ_FQZU01000008.1"/>
</dbReference>
<dbReference type="STRING" id="1121393.SAMN02745216_01779"/>
<keyword evidence="2" id="KW-1185">Reference proteome</keyword>
<dbReference type="InterPro" id="IPR024208">
    <property type="entry name" value="DUF3842"/>
</dbReference>
<evidence type="ECO:0000313" key="1">
    <source>
        <dbReference type="EMBL" id="SHJ50534.1"/>
    </source>
</evidence>
<dbReference type="AlphaFoldDB" id="A0A1M6JUY4"/>
<protein>
    <recommendedName>
        <fullName evidence="3">DUF3842 family protein</fullName>
    </recommendedName>
</protein>
<dbReference type="OrthoDB" id="9797117at2"/>
<reference evidence="2" key="1">
    <citation type="submission" date="2016-11" db="EMBL/GenBank/DDBJ databases">
        <authorList>
            <person name="Varghese N."/>
            <person name="Submissions S."/>
        </authorList>
    </citation>
    <scope>NUCLEOTIDE SEQUENCE [LARGE SCALE GENOMIC DNA]</scope>
    <source>
        <strain evidence="2">DSM 16219</strain>
    </source>
</reference>
<evidence type="ECO:0000313" key="2">
    <source>
        <dbReference type="Proteomes" id="UP000183994"/>
    </source>
</evidence>
<accession>A0A1M6JUY4</accession>
<gene>
    <name evidence="1" type="ORF">SAMN02745216_01779</name>
</gene>
<dbReference type="Pfam" id="PF12953">
    <property type="entry name" value="DUF3842"/>
    <property type="match status" value="1"/>
</dbReference>
<evidence type="ECO:0008006" key="3">
    <source>
        <dbReference type="Google" id="ProtNLM"/>
    </source>
</evidence>
<name>A0A1M6JUY4_9BACT</name>
<proteinExistence type="predicted"/>
<organism evidence="1 2">
    <name type="scientific">Desulfatibacillum alkenivorans DSM 16219</name>
    <dbReference type="NCBI Taxonomy" id="1121393"/>
    <lineage>
        <taxon>Bacteria</taxon>
        <taxon>Pseudomonadati</taxon>
        <taxon>Thermodesulfobacteriota</taxon>
        <taxon>Desulfobacteria</taxon>
        <taxon>Desulfobacterales</taxon>
        <taxon>Desulfatibacillaceae</taxon>
        <taxon>Desulfatibacillum</taxon>
    </lineage>
</organism>
<dbReference type="Proteomes" id="UP000183994">
    <property type="component" value="Unassembled WGS sequence"/>
</dbReference>